<dbReference type="KEGG" id="ise:JBKA6_1048"/>
<protein>
    <recommendedName>
        <fullName evidence="2">Ribosome-binding factor A</fullName>
    </recommendedName>
</protein>
<dbReference type="GO" id="GO:0005829">
    <property type="term" value="C:cytosol"/>
    <property type="evidence" value="ECO:0007669"/>
    <property type="project" value="TreeGrafter"/>
</dbReference>
<comment type="subcellular location">
    <subcellularLocation>
        <location evidence="2">Cytoplasm</location>
    </subcellularLocation>
</comment>
<dbReference type="InterPro" id="IPR023799">
    <property type="entry name" value="RbfA_dom_sf"/>
</dbReference>
<dbReference type="Gene3D" id="3.30.300.20">
    <property type="match status" value="1"/>
</dbReference>
<dbReference type="PANTHER" id="PTHR33515">
    <property type="entry name" value="RIBOSOME-BINDING FACTOR A, CHLOROPLASTIC-RELATED"/>
    <property type="match status" value="1"/>
</dbReference>
<dbReference type="PANTHER" id="PTHR33515:SF1">
    <property type="entry name" value="RIBOSOME-BINDING FACTOR A, CHLOROPLASTIC-RELATED"/>
    <property type="match status" value="1"/>
</dbReference>
<name>A0A1J1E279_9FLAO</name>
<evidence type="ECO:0000313" key="4">
    <source>
        <dbReference type="Proteomes" id="UP000243197"/>
    </source>
</evidence>
<dbReference type="AlphaFoldDB" id="A0A1J1E279"/>
<dbReference type="EMBL" id="AP014564">
    <property type="protein sequence ID" value="BAV95061.1"/>
    <property type="molecule type" value="Genomic_DNA"/>
</dbReference>
<keyword evidence="2" id="KW-0963">Cytoplasm</keyword>
<comment type="similarity">
    <text evidence="2">Belongs to the RbfA family.</text>
</comment>
<dbReference type="HAMAP" id="MF_00003">
    <property type="entry name" value="RbfA"/>
    <property type="match status" value="1"/>
</dbReference>
<accession>A0A1J1E279</accession>
<comment type="subunit">
    <text evidence="2">Monomer. Binds 30S ribosomal subunits, but not 50S ribosomal subunits or 70S ribosomes.</text>
</comment>
<dbReference type="InterPro" id="IPR015946">
    <property type="entry name" value="KH_dom-like_a/b"/>
</dbReference>
<keyword evidence="1 2" id="KW-0690">Ribosome biogenesis</keyword>
<sequence length="114" mass="13401">METIRQKKIGTLLLRDLSEIIRTVLKDNFSNIMITVTNVYVTKDLSLAKVYISIFPSNLTSEIKEMVDSNKNYFKHLLSMRTKKQLRKTPDLKFYVDDSLDYIENIDNILKKHT</sequence>
<dbReference type="OrthoDB" id="9811910at2"/>
<evidence type="ECO:0000256" key="2">
    <source>
        <dbReference type="HAMAP-Rule" id="MF_00003"/>
    </source>
</evidence>
<proteinExistence type="inferred from homology"/>
<reference evidence="3 4" key="1">
    <citation type="submission" date="2014-03" db="EMBL/GenBank/DDBJ databases">
        <title>complete genome sequence of Flavobacteriaceae bacterium JBKA-6.</title>
        <authorList>
            <person name="Takano T."/>
            <person name="Nakamura Y."/>
            <person name="Takuma S."/>
            <person name="Yasuike M."/>
            <person name="Matsuyama T."/>
            <person name="Sakai T."/>
            <person name="Fujiwara A."/>
            <person name="Kimoto K."/>
            <person name="Fukuda Y."/>
            <person name="Kondo H."/>
            <person name="Hirono I."/>
            <person name="Nakayasu C."/>
        </authorList>
    </citation>
    <scope>NUCLEOTIDE SEQUENCE [LARGE SCALE GENOMIC DNA]</scope>
    <source>
        <strain evidence="3 4">JBKA-6</strain>
    </source>
</reference>
<gene>
    <name evidence="2" type="primary">rbfA</name>
    <name evidence="3" type="ORF">JBKA6_1048</name>
</gene>
<dbReference type="NCBIfam" id="TIGR00082">
    <property type="entry name" value="rbfA"/>
    <property type="match status" value="1"/>
</dbReference>
<keyword evidence="4" id="KW-1185">Reference proteome</keyword>
<comment type="function">
    <text evidence="2">One of several proteins that assist in the late maturation steps of the functional core of the 30S ribosomal subunit. Associates with free 30S ribosomal subunits (but not with 30S subunits that are part of 70S ribosomes or polysomes). Required for efficient processing of 16S rRNA. May interact with the 5'-terminal helix region of 16S rRNA.</text>
</comment>
<dbReference type="Pfam" id="PF02033">
    <property type="entry name" value="RBFA"/>
    <property type="match status" value="1"/>
</dbReference>
<evidence type="ECO:0000313" key="3">
    <source>
        <dbReference type="EMBL" id="BAV95061.1"/>
    </source>
</evidence>
<dbReference type="GO" id="GO:0030490">
    <property type="term" value="P:maturation of SSU-rRNA"/>
    <property type="evidence" value="ECO:0007669"/>
    <property type="project" value="UniProtKB-UniRule"/>
</dbReference>
<organism evidence="3 4">
    <name type="scientific">Ichthyobacterium seriolicida</name>
    <dbReference type="NCBI Taxonomy" id="242600"/>
    <lineage>
        <taxon>Bacteria</taxon>
        <taxon>Pseudomonadati</taxon>
        <taxon>Bacteroidota</taxon>
        <taxon>Flavobacteriia</taxon>
        <taxon>Flavobacteriales</taxon>
        <taxon>Ichthyobacteriaceae</taxon>
        <taxon>Ichthyobacterium</taxon>
    </lineage>
</organism>
<dbReference type="SUPFAM" id="SSF89919">
    <property type="entry name" value="Ribosome-binding factor A, RbfA"/>
    <property type="match status" value="1"/>
</dbReference>
<dbReference type="GO" id="GO:0043024">
    <property type="term" value="F:ribosomal small subunit binding"/>
    <property type="evidence" value="ECO:0007669"/>
    <property type="project" value="TreeGrafter"/>
</dbReference>
<dbReference type="InterPro" id="IPR000238">
    <property type="entry name" value="RbfA"/>
</dbReference>
<dbReference type="RefSeq" id="WP_096686556.1">
    <property type="nucleotide sequence ID" value="NZ_AP014564.1"/>
</dbReference>
<dbReference type="Proteomes" id="UP000243197">
    <property type="component" value="Chromosome"/>
</dbReference>
<evidence type="ECO:0000256" key="1">
    <source>
        <dbReference type="ARBA" id="ARBA00022517"/>
    </source>
</evidence>